<protein>
    <recommendedName>
        <fullName evidence="3">prolyl oligopeptidase</fullName>
        <ecNumber evidence="3">3.4.21.26</ecNumber>
    </recommendedName>
    <alternativeName>
        <fullName evidence="8">Proline-specific endopeptidase</fullName>
    </alternativeName>
</protein>
<evidence type="ECO:0000313" key="13">
    <source>
        <dbReference type="Proteomes" id="UP001232063"/>
    </source>
</evidence>
<keyword evidence="9" id="KW-0732">Signal</keyword>
<dbReference type="GO" id="GO:0070012">
    <property type="term" value="F:oligopeptidase activity"/>
    <property type="evidence" value="ECO:0007669"/>
    <property type="project" value="TreeGrafter"/>
</dbReference>
<dbReference type="InterPro" id="IPR002471">
    <property type="entry name" value="Pept_S9_AS"/>
</dbReference>
<evidence type="ECO:0000259" key="11">
    <source>
        <dbReference type="Pfam" id="PF02897"/>
    </source>
</evidence>
<evidence type="ECO:0000313" key="12">
    <source>
        <dbReference type="EMBL" id="MDJ1503752.1"/>
    </source>
</evidence>
<evidence type="ECO:0000256" key="9">
    <source>
        <dbReference type="SAM" id="SignalP"/>
    </source>
</evidence>
<dbReference type="InterPro" id="IPR001375">
    <property type="entry name" value="Peptidase_S9_cat"/>
</dbReference>
<evidence type="ECO:0000256" key="5">
    <source>
        <dbReference type="ARBA" id="ARBA00022801"/>
    </source>
</evidence>
<evidence type="ECO:0000256" key="8">
    <source>
        <dbReference type="ARBA" id="ARBA00081187"/>
    </source>
</evidence>
<comment type="catalytic activity">
    <reaction evidence="1">
        <text>Hydrolysis of Pro-|-Xaa &gt;&gt; Ala-|-Xaa in oligopeptides.</text>
        <dbReference type="EC" id="3.4.21.26"/>
    </reaction>
</comment>
<name>A0AAE3RAG3_9BACT</name>
<feature type="chain" id="PRO_5042050755" description="prolyl oligopeptidase" evidence="9">
    <location>
        <begin position="20"/>
        <end position="721"/>
    </location>
</feature>
<dbReference type="EMBL" id="JASJOU010000009">
    <property type="protein sequence ID" value="MDJ1503752.1"/>
    <property type="molecule type" value="Genomic_DNA"/>
</dbReference>
<evidence type="ECO:0000256" key="2">
    <source>
        <dbReference type="ARBA" id="ARBA00005228"/>
    </source>
</evidence>
<comment type="function">
    <text evidence="7">Cleaves peptide bonds on the C-terminal side of prolyl residues within peptides that are up to approximately 30 amino acids long. Has an absolute requirement for an X-Pro bond in the trans configuration immediately preceding the Pro-Y scissible bond.</text>
</comment>
<dbReference type="PANTHER" id="PTHR42881:SF2">
    <property type="entry name" value="PROLYL ENDOPEPTIDASE"/>
    <property type="match status" value="1"/>
</dbReference>
<comment type="similarity">
    <text evidence="2">Belongs to the peptidase S9A family.</text>
</comment>
<gene>
    <name evidence="12" type="ORF">QNI22_24025</name>
</gene>
<feature type="signal peptide" evidence="9">
    <location>
        <begin position="1"/>
        <end position="19"/>
    </location>
</feature>
<dbReference type="InterPro" id="IPR023302">
    <property type="entry name" value="Pept_S9A_N"/>
</dbReference>
<feature type="domain" description="Peptidase S9A N-terminal" evidence="11">
    <location>
        <begin position="46"/>
        <end position="445"/>
    </location>
</feature>
<evidence type="ECO:0000256" key="3">
    <source>
        <dbReference type="ARBA" id="ARBA00011897"/>
    </source>
</evidence>
<dbReference type="PANTHER" id="PTHR42881">
    <property type="entry name" value="PROLYL ENDOPEPTIDASE"/>
    <property type="match status" value="1"/>
</dbReference>
<dbReference type="InterPro" id="IPR002470">
    <property type="entry name" value="Peptidase_S9A"/>
</dbReference>
<evidence type="ECO:0000256" key="7">
    <source>
        <dbReference type="ARBA" id="ARBA00060121"/>
    </source>
</evidence>
<keyword evidence="13" id="KW-1185">Reference proteome</keyword>
<dbReference type="RefSeq" id="WP_314514380.1">
    <property type="nucleotide sequence ID" value="NZ_JASJOU010000009.1"/>
</dbReference>
<dbReference type="SUPFAM" id="SSF50993">
    <property type="entry name" value="Peptidase/esterase 'gauge' domain"/>
    <property type="match status" value="1"/>
</dbReference>
<evidence type="ECO:0000259" key="10">
    <source>
        <dbReference type="Pfam" id="PF00326"/>
    </source>
</evidence>
<keyword evidence="5" id="KW-0378">Hydrolase</keyword>
<dbReference type="InterPro" id="IPR051167">
    <property type="entry name" value="Prolyl_oligopep/macrocyclase"/>
</dbReference>
<evidence type="ECO:0000256" key="4">
    <source>
        <dbReference type="ARBA" id="ARBA00022670"/>
    </source>
</evidence>
<keyword evidence="6" id="KW-0720">Serine protease</keyword>
<proteinExistence type="inferred from homology"/>
<dbReference type="SUPFAM" id="SSF53474">
    <property type="entry name" value="alpha/beta-Hydrolases"/>
    <property type="match status" value="1"/>
</dbReference>
<dbReference type="Proteomes" id="UP001232063">
    <property type="component" value="Unassembled WGS sequence"/>
</dbReference>
<dbReference type="Pfam" id="PF02897">
    <property type="entry name" value="Peptidase_S9_N"/>
    <property type="match status" value="1"/>
</dbReference>
<dbReference type="AlphaFoldDB" id="A0AAE3RAG3"/>
<dbReference type="InterPro" id="IPR029058">
    <property type="entry name" value="AB_hydrolase_fold"/>
</dbReference>
<sequence length="721" mass="81811">MKRLFLTLAMLSTIFAVHSQQKKPVAKKTKKTPVTTPVSSDKLQYPKTQKIEHTDTYHGTTVADPYRWLENDTAKAVKDWVTAENKVTFSYLDKIPYRKDFQKAIEKVYNYPKYSAPFRKGEWFYFYKNDGLQNQSVLYRQQGLEGAPELVIDPNKLSPDGTTRLTNFSLSKDGNYAGVGLSKGGSDWQEYYVMDTKTKQNLADKLEWVKVSGISWQGNGFYYSRYPKPEGSELAAKNENHQVWFHQVGTDQSADKLVFEDKNNLQRFHITQTTEDEKFVILNISDRSKGLDGNAVYYMDDFKGRFEPMIQEITNNSYDVIDNDGKELIVLTNDGAPNYKIARFNTETSTWKTIITERSAVLTNATIAGGKLFVSYLQDVTSHVFVYDLMGNLENEIQLPGPGTASGFGGDKDDTFVFYTFTSFTYPPTIYKYDIATKKSEVFRKPEIQFNPEDYETKQVFYPSKDNTKIPMFITYKKGMKLDGNNVTLLYGYGGFNITLNPSFSPFLIPFLDQGGVYAQANLRGGGEYGEKWHEQGMKLKKQNVFDDFISAGEYLISEKYTSKEKLAIRGGSNGGLLVGAVINQRPDLFKVAIPQVGVMDMLRFHKFTIGWNWIADYGSADNAEEFKVLYGYSPIHNIKEVAYPATLITTADHDDRVVPAHSFKYAATLQEKQKGTAPVLIRVDVNSGHGASNTQKNIETTADIYSFIFYNMNVKPVFPQ</sequence>
<reference evidence="12" key="1">
    <citation type="submission" date="2023-05" db="EMBL/GenBank/DDBJ databases">
        <authorList>
            <person name="Zhang X."/>
        </authorList>
    </citation>
    <scope>NUCLEOTIDE SEQUENCE</scope>
    <source>
        <strain evidence="12">BD1B2-1</strain>
    </source>
</reference>
<dbReference type="Gene3D" id="2.130.10.120">
    <property type="entry name" value="Prolyl oligopeptidase, N-terminal domain"/>
    <property type="match status" value="1"/>
</dbReference>
<evidence type="ECO:0000256" key="6">
    <source>
        <dbReference type="ARBA" id="ARBA00022825"/>
    </source>
</evidence>
<dbReference type="Pfam" id="PF00326">
    <property type="entry name" value="Peptidase_S9"/>
    <property type="match status" value="1"/>
</dbReference>
<dbReference type="GO" id="GO:0005829">
    <property type="term" value="C:cytosol"/>
    <property type="evidence" value="ECO:0007669"/>
    <property type="project" value="TreeGrafter"/>
</dbReference>
<evidence type="ECO:0000256" key="1">
    <source>
        <dbReference type="ARBA" id="ARBA00001070"/>
    </source>
</evidence>
<dbReference type="PRINTS" id="PR00862">
    <property type="entry name" value="PROLIGOPTASE"/>
</dbReference>
<dbReference type="Gene3D" id="3.40.50.1820">
    <property type="entry name" value="alpha/beta hydrolase"/>
    <property type="match status" value="1"/>
</dbReference>
<keyword evidence="4" id="KW-0645">Protease</keyword>
<dbReference type="EC" id="3.4.21.26" evidence="3"/>
<feature type="domain" description="Peptidase S9 prolyl oligopeptidase catalytic" evidence="10">
    <location>
        <begin position="503"/>
        <end position="714"/>
    </location>
</feature>
<dbReference type="GO" id="GO:0006508">
    <property type="term" value="P:proteolysis"/>
    <property type="evidence" value="ECO:0007669"/>
    <property type="project" value="UniProtKB-KW"/>
</dbReference>
<dbReference type="FunFam" id="3.40.50.1820:FF:000005">
    <property type="entry name" value="Prolyl endopeptidase"/>
    <property type="match status" value="1"/>
</dbReference>
<comment type="caution">
    <text evidence="12">The sequence shown here is derived from an EMBL/GenBank/DDBJ whole genome shotgun (WGS) entry which is preliminary data.</text>
</comment>
<dbReference type="GO" id="GO:0004252">
    <property type="term" value="F:serine-type endopeptidase activity"/>
    <property type="evidence" value="ECO:0007669"/>
    <property type="project" value="UniProtKB-EC"/>
</dbReference>
<dbReference type="PROSITE" id="PS00708">
    <property type="entry name" value="PRO_ENDOPEP_SER"/>
    <property type="match status" value="1"/>
</dbReference>
<organism evidence="12 13">
    <name type="scientific">Xanthocytophaga agilis</name>
    <dbReference type="NCBI Taxonomy" id="3048010"/>
    <lineage>
        <taxon>Bacteria</taxon>
        <taxon>Pseudomonadati</taxon>
        <taxon>Bacteroidota</taxon>
        <taxon>Cytophagia</taxon>
        <taxon>Cytophagales</taxon>
        <taxon>Rhodocytophagaceae</taxon>
        <taxon>Xanthocytophaga</taxon>
    </lineage>
</organism>
<accession>A0AAE3RAG3</accession>